<proteinExistence type="predicted"/>
<dbReference type="STRING" id="420998.JDO7802_02934"/>
<dbReference type="RefSeq" id="WP_275934862.1">
    <property type="nucleotide sequence ID" value="NZ_CXSU01000012.1"/>
</dbReference>
<sequence>MSALAAHMASGCATVCRVWIVRRTDGVMLGFTDHDLSLTVDGVACLAASGMSAGALQASTGLAVDNAEAQGALSHDAIEADDIRAGLWDAAEVTTYLVNWTIPSQFEILFKGTLGEISWGEGAFTAELRGLSEVLNQARGRVYQSRCDAVLGDGRCRKDLGPLFSIEADVLTSEDDQRVGLPQLREYAPKWFESGRMIVLTGAAAGMEARIKTDRARDEMREFGLWQSLRRPLTAGDRVRIEAGCDKRMATCRLKFDNVLNFRGFPHIPGEDWLMSYPVSSGNNDGGQL</sequence>
<name>A0A0M6YN04_9RHOB</name>
<dbReference type="EMBL" id="CXSU01000012">
    <property type="protein sequence ID" value="CTQ50903.1"/>
    <property type="molecule type" value="Genomic_DNA"/>
</dbReference>
<gene>
    <name evidence="2" type="ORF">JDO7802_02934</name>
</gene>
<dbReference type="InterPro" id="IPR018964">
    <property type="entry name" value="Phage_phiJL001_Gp84_C"/>
</dbReference>
<accession>A0A0M6YN04</accession>
<evidence type="ECO:0000313" key="2">
    <source>
        <dbReference type="EMBL" id="CTQ50903.1"/>
    </source>
</evidence>
<organism evidence="2 3">
    <name type="scientific">Jannaschia donghaensis</name>
    <dbReference type="NCBI Taxonomy" id="420998"/>
    <lineage>
        <taxon>Bacteria</taxon>
        <taxon>Pseudomonadati</taxon>
        <taxon>Pseudomonadota</taxon>
        <taxon>Alphaproteobacteria</taxon>
        <taxon>Rhodobacterales</taxon>
        <taxon>Roseobacteraceae</taxon>
        <taxon>Jannaschia</taxon>
    </lineage>
</organism>
<dbReference type="InterPro" id="IPR011928">
    <property type="entry name" value="Phage_phiJL001_Gp84"/>
</dbReference>
<dbReference type="Proteomes" id="UP000049222">
    <property type="component" value="Unassembled WGS sequence"/>
</dbReference>
<feature type="domain" description="Bacteriophage phiJL001 Gp84 C-terminal" evidence="1">
    <location>
        <begin position="191"/>
        <end position="272"/>
    </location>
</feature>
<dbReference type="Pfam" id="PF09356">
    <property type="entry name" value="Phage_BR0599"/>
    <property type="match status" value="1"/>
</dbReference>
<protein>
    <recommendedName>
        <fullName evidence="1">Bacteriophage phiJL001 Gp84 C-terminal domain-containing protein</fullName>
    </recommendedName>
</protein>
<reference evidence="2 3" key="1">
    <citation type="submission" date="2015-07" db="EMBL/GenBank/DDBJ databases">
        <authorList>
            <person name="Noorani M."/>
        </authorList>
    </citation>
    <scope>NUCLEOTIDE SEQUENCE [LARGE SCALE GENOMIC DNA]</scope>
    <source>
        <strain evidence="2 3">CECT 7802</strain>
    </source>
</reference>
<dbReference type="Pfam" id="PF09931">
    <property type="entry name" value="Phage_phiJL001_Gp84_N"/>
    <property type="match status" value="1"/>
</dbReference>
<dbReference type="AlphaFoldDB" id="A0A0M6YN04"/>
<evidence type="ECO:0000313" key="3">
    <source>
        <dbReference type="Proteomes" id="UP000049222"/>
    </source>
</evidence>
<evidence type="ECO:0000259" key="1">
    <source>
        <dbReference type="Pfam" id="PF09356"/>
    </source>
</evidence>
<keyword evidence="3" id="KW-1185">Reference proteome</keyword>
<dbReference type="NCBIfam" id="TIGR02218">
    <property type="entry name" value="phg_TIGR02218"/>
    <property type="match status" value="1"/>
</dbReference>